<name>A0ACC2F3A7_DALPE</name>
<protein>
    <submittedName>
        <fullName evidence="1">Uncharacterized protein</fullName>
    </submittedName>
</protein>
<evidence type="ECO:0000313" key="2">
    <source>
        <dbReference type="Proteomes" id="UP001157502"/>
    </source>
</evidence>
<keyword evidence="2" id="KW-1185">Reference proteome</keyword>
<organism evidence="1 2">
    <name type="scientific">Dallia pectoralis</name>
    <name type="common">Alaska blackfish</name>
    <dbReference type="NCBI Taxonomy" id="75939"/>
    <lineage>
        <taxon>Eukaryota</taxon>
        <taxon>Metazoa</taxon>
        <taxon>Chordata</taxon>
        <taxon>Craniata</taxon>
        <taxon>Vertebrata</taxon>
        <taxon>Euteleostomi</taxon>
        <taxon>Actinopterygii</taxon>
        <taxon>Neopterygii</taxon>
        <taxon>Teleostei</taxon>
        <taxon>Protacanthopterygii</taxon>
        <taxon>Esociformes</taxon>
        <taxon>Umbridae</taxon>
        <taxon>Dallia</taxon>
    </lineage>
</organism>
<accession>A0ACC2F3A7</accession>
<sequence>MPKRPEQTYASVCLAVRVRPLMRSSLDAYSIYSHDNTGRTMASANFPSVGAFRKCLRLDNGELPRIASSSSFGDCPVDRLKGGFLHFSTGRAAQSNLSGSINNTGPISRCNVYLITLYAELNDLNEYLEDETNGVEQADERREARYSSVPLSLVECLAATTSALASDCRDRGFGAVQWVLFRPRR</sequence>
<dbReference type="Proteomes" id="UP001157502">
    <property type="component" value="Chromosome 35"/>
</dbReference>
<dbReference type="EMBL" id="CM055762">
    <property type="protein sequence ID" value="KAJ7985843.1"/>
    <property type="molecule type" value="Genomic_DNA"/>
</dbReference>
<comment type="caution">
    <text evidence="1">The sequence shown here is derived from an EMBL/GenBank/DDBJ whole genome shotgun (WGS) entry which is preliminary data.</text>
</comment>
<gene>
    <name evidence="1" type="ORF">DPEC_G00344680</name>
</gene>
<proteinExistence type="predicted"/>
<evidence type="ECO:0000313" key="1">
    <source>
        <dbReference type="EMBL" id="KAJ7985843.1"/>
    </source>
</evidence>
<reference evidence="1" key="1">
    <citation type="submission" date="2021-05" db="EMBL/GenBank/DDBJ databases">
        <authorList>
            <person name="Pan Q."/>
            <person name="Jouanno E."/>
            <person name="Zahm M."/>
            <person name="Klopp C."/>
            <person name="Cabau C."/>
            <person name="Louis A."/>
            <person name="Berthelot C."/>
            <person name="Parey E."/>
            <person name="Roest Crollius H."/>
            <person name="Montfort J."/>
            <person name="Robinson-Rechavi M."/>
            <person name="Bouchez O."/>
            <person name="Lampietro C."/>
            <person name="Lopez Roques C."/>
            <person name="Donnadieu C."/>
            <person name="Postlethwait J."/>
            <person name="Bobe J."/>
            <person name="Dillon D."/>
            <person name="Chandos A."/>
            <person name="von Hippel F."/>
            <person name="Guiguen Y."/>
        </authorList>
    </citation>
    <scope>NUCLEOTIDE SEQUENCE</scope>
    <source>
        <strain evidence="1">YG-Jan2019</strain>
    </source>
</reference>